<sequence length="129" mass="14164">MLVRDCASDSIEVFIASLWAEHRGQGGGEGPVRWEGTSQSPQGGRHATGIDRVQQALAGPIDTSFSRRPARSRQHCSGTVAAGIASRLGFARFGVNCPCVLVFVLLFSFLLLLRLLFFGVFFWIPKDRR</sequence>
<protein>
    <submittedName>
        <fullName evidence="3">Uncharacterized protein</fullName>
    </submittedName>
</protein>
<dbReference type="Proteomes" id="UP000246740">
    <property type="component" value="Unassembled WGS sequence"/>
</dbReference>
<reference evidence="3 4" key="1">
    <citation type="journal article" date="2018" name="Mol. Biol. Evol.">
        <title>Broad Genomic Sampling Reveals a Smut Pathogenic Ancestry of the Fungal Clade Ustilaginomycotina.</title>
        <authorList>
            <person name="Kijpornyongpan T."/>
            <person name="Mondo S.J."/>
            <person name="Barry K."/>
            <person name="Sandor L."/>
            <person name="Lee J."/>
            <person name="Lipzen A."/>
            <person name="Pangilinan J."/>
            <person name="LaButti K."/>
            <person name="Hainaut M."/>
            <person name="Henrissat B."/>
            <person name="Grigoriev I.V."/>
            <person name="Spatafora J.W."/>
            <person name="Aime M.C."/>
        </authorList>
    </citation>
    <scope>NUCLEOTIDE SEQUENCE [LARGE SCALE GENOMIC DNA]</scope>
    <source>
        <strain evidence="3 4">MCA 3645</strain>
    </source>
</reference>
<keyword evidence="2" id="KW-1133">Transmembrane helix</keyword>
<evidence type="ECO:0000313" key="4">
    <source>
        <dbReference type="Proteomes" id="UP000246740"/>
    </source>
</evidence>
<feature type="transmembrane region" description="Helical" evidence="2">
    <location>
        <begin position="100"/>
        <end position="124"/>
    </location>
</feature>
<keyword evidence="4" id="KW-1185">Reference proteome</keyword>
<organism evidence="3 4">
    <name type="scientific">Testicularia cyperi</name>
    <dbReference type="NCBI Taxonomy" id="1882483"/>
    <lineage>
        <taxon>Eukaryota</taxon>
        <taxon>Fungi</taxon>
        <taxon>Dikarya</taxon>
        <taxon>Basidiomycota</taxon>
        <taxon>Ustilaginomycotina</taxon>
        <taxon>Ustilaginomycetes</taxon>
        <taxon>Ustilaginales</taxon>
        <taxon>Anthracoideaceae</taxon>
        <taxon>Testicularia</taxon>
    </lineage>
</organism>
<accession>A0A317XSY1</accession>
<name>A0A317XSY1_9BASI</name>
<evidence type="ECO:0000256" key="1">
    <source>
        <dbReference type="SAM" id="MobiDB-lite"/>
    </source>
</evidence>
<evidence type="ECO:0000313" key="3">
    <source>
        <dbReference type="EMBL" id="PWZ01008.1"/>
    </source>
</evidence>
<dbReference type="AlphaFoldDB" id="A0A317XSY1"/>
<dbReference type="EMBL" id="KZ819191">
    <property type="protein sequence ID" value="PWZ01008.1"/>
    <property type="molecule type" value="Genomic_DNA"/>
</dbReference>
<dbReference type="InParanoid" id="A0A317XSY1"/>
<evidence type="ECO:0000256" key="2">
    <source>
        <dbReference type="SAM" id="Phobius"/>
    </source>
</evidence>
<proteinExistence type="predicted"/>
<gene>
    <name evidence="3" type="ORF">BCV70DRAFT_87748</name>
</gene>
<keyword evidence="2" id="KW-0472">Membrane</keyword>
<feature type="region of interest" description="Disordered" evidence="1">
    <location>
        <begin position="24"/>
        <end position="46"/>
    </location>
</feature>
<keyword evidence="2" id="KW-0812">Transmembrane</keyword>